<keyword evidence="1" id="KW-1133">Transmembrane helix</keyword>
<evidence type="ECO:0000256" key="1">
    <source>
        <dbReference type="SAM" id="Phobius"/>
    </source>
</evidence>
<dbReference type="GO" id="GO:0006313">
    <property type="term" value="P:DNA transposition"/>
    <property type="evidence" value="ECO:0007669"/>
    <property type="project" value="InterPro"/>
</dbReference>
<comment type="caution">
    <text evidence="3">The sequence shown here is derived from an EMBL/GenBank/DDBJ whole genome shotgun (WGS) entry which is preliminary data.</text>
</comment>
<dbReference type="PANTHER" id="PTHR34322">
    <property type="entry name" value="TRANSPOSASE, Y1_TNP DOMAIN-CONTAINING"/>
    <property type="match status" value="1"/>
</dbReference>
<evidence type="ECO:0000313" key="3">
    <source>
        <dbReference type="EMBL" id="KKQ74084.1"/>
    </source>
</evidence>
<dbReference type="EMBL" id="LBUX01000014">
    <property type="protein sequence ID" value="KKQ74084.1"/>
    <property type="molecule type" value="Genomic_DNA"/>
</dbReference>
<sequence length="224" mass="26896">MNIRKDPLKNDYYYHIFSRSIAKFVVFNDADDYSRFVEILNLYHFVEFDYKYSQYNNLSESTKSQKLKKLTKSNLFWVEIVAFCVMPTHIHLILKQKIDGGISKYIGKVLNSYTRYFNLRHQRKGPLWEARFKSVLVDSDEQILHLTRYIHLNPTSAGLVKNTSDWHFSSYHEYIQTNRKDHICIFKEVIDYSPEQYRKFVLDRKSYQREISLIKNSLIDDYTG</sequence>
<evidence type="ECO:0000313" key="4">
    <source>
        <dbReference type="Proteomes" id="UP000034498"/>
    </source>
</evidence>
<keyword evidence="1" id="KW-0812">Transmembrane</keyword>
<dbReference type="InterPro" id="IPR036515">
    <property type="entry name" value="Transposase_17_sf"/>
</dbReference>
<feature type="transmembrane region" description="Helical" evidence="1">
    <location>
        <begin position="75"/>
        <end position="94"/>
    </location>
</feature>
<proteinExistence type="predicted"/>
<dbReference type="GO" id="GO:0003677">
    <property type="term" value="F:DNA binding"/>
    <property type="evidence" value="ECO:0007669"/>
    <property type="project" value="InterPro"/>
</dbReference>
<dbReference type="PATRIC" id="fig|1618336.3.peg.289"/>
<reference evidence="3 4" key="1">
    <citation type="journal article" date="2015" name="Nature">
        <title>rRNA introns, odd ribosomes, and small enigmatic genomes across a large radiation of phyla.</title>
        <authorList>
            <person name="Brown C.T."/>
            <person name="Hug L.A."/>
            <person name="Thomas B.C."/>
            <person name="Sharon I."/>
            <person name="Castelle C.J."/>
            <person name="Singh A."/>
            <person name="Wilkins M.J."/>
            <person name="Williams K.H."/>
            <person name="Banfield J.F."/>
        </authorList>
    </citation>
    <scope>NUCLEOTIDE SEQUENCE [LARGE SCALE GENOMIC DNA]</scope>
</reference>
<protein>
    <recommendedName>
        <fullName evidence="2">Transposase IS200-like domain-containing protein</fullName>
    </recommendedName>
</protein>
<dbReference type="SMART" id="SM01321">
    <property type="entry name" value="Y1_Tnp"/>
    <property type="match status" value="1"/>
</dbReference>
<dbReference type="PANTHER" id="PTHR34322:SF2">
    <property type="entry name" value="TRANSPOSASE IS200-LIKE DOMAIN-CONTAINING PROTEIN"/>
    <property type="match status" value="1"/>
</dbReference>
<keyword evidence="1" id="KW-0472">Membrane</keyword>
<dbReference type="Gene3D" id="3.30.70.1290">
    <property type="entry name" value="Transposase IS200-like"/>
    <property type="match status" value="1"/>
</dbReference>
<dbReference type="Pfam" id="PF01797">
    <property type="entry name" value="Y1_Tnp"/>
    <property type="match status" value="1"/>
</dbReference>
<gene>
    <name evidence="3" type="ORF">US94_C0014G0002</name>
</gene>
<dbReference type="Proteomes" id="UP000034498">
    <property type="component" value="Unassembled WGS sequence"/>
</dbReference>
<name>A0A0G0MK68_9BACT</name>
<organism evidence="3 4">
    <name type="scientific">Berkelbacteria bacterium GW2011_GWB1_38_5</name>
    <dbReference type="NCBI Taxonomy" id="1618336"/>
    <lineage>
        <taxon>Bacteria</taxon>
        <taxon>Candidatus Berkelbacteria</taxon>
    </lineage>
</organism>
<dbReference type="GO" id="GO:0004803">
    <property type="term" value="F:transposase activity"/>
    <property type="evidence" value="ECO:0007669"/>
    <property type="project" value="InterPro"/>
</dbReference>
<feature type="domain" description="Transposase IS200-like" evidence="2">
    <location>
        <begin position="9"/>
        <end position="153"/>
    </location>
</feature>
<dbReference type="InterPro" id="IPR002686">
    <property type="entry name" value="Transposase_17"/>
</dbReference>
<dbReference type="AlphaFoldDB" id="A0A0G0MK68"/>
<dbReference type="SUPFAM" id="SSF143422">
    <property type="entry name" value="Transposase IS200-like"/>
    <property type="match status" value="1"/>
</dbReference>
<evidence type="ECO:0000259" key="2">
    <source>
        <dbReference type="SMART" id="SM01321"/>
    </source>
</evidence>
<accession>A0A0G0MK68</accession>